<evidence type="ECO:0000256" key="2">
    <source>
        <dbReference type="ARBA" id="ARBA00022578"/>
    </source>
</evidence>
<evidence type="ECO:0000259" key="8">
    <source>
        <dbReference type="Pfam" id="PF01385"/>
    </source>
</evidence>
<dbReference type="EMBL" id="CP108222">
    <property type="protein sequence ID" value="WTT18761.1"/>
    <property type="molecule type" value="Genomic_DNA"/>
</dbReference>
<comment type="similarity">
    <text evidence="1">In the C-terminal section; belongs to the transposase 35 family.</text>
</comment>
<evidence type="ECO:0000313" key="11">
    <source>
        <dbReference type="EMBL" id="WTT18761.1"/>
    </source>
</evidence>
<evidence type="ECO:0000256" key="6">
    <source>
        <dbReference type="ARBA" id="ARBA00023172"/>
    </source>
</evidence>
<sequence length="472" mass="53309">MGESGESVGKPSLEAVTGEEAQRIKREALGIGDRRKHHKRTATPLKGHVKELDTQHRLYRFRFYPTAEQAEQLAKTFGACRWVYNEGLALRSGAWERHRVNVGFAESCRALTGWKRAEGTAWLGEVSSTVLQQSLRHLDQAYGRFFKGSGKYPRRKKKGRSRDSATYVRTGFKWVEDPERPGTGLITLAKQSAPLDTRWSRALPAGVVPVRLSVTRDRAGRYFVSTLVEERIAPLPAAFVPGSRAPKAVGLDLGLASLVTLDDGTKVDHPRLLRRYAEKLARLQRELHKKVRGSANRDKVRRRIARLYALISDVRRDLLDQFTTRLVRENQVLVVEELAIDNLMRSARGKGRRRKAKLNEAILDAGWGELVRQLRYKCEWYGRTLVIVDRFFPSTRRCSACHTKGPKLDVSVREWTCAECGVVHDRDVNAAVNLRDEGLRLYWLVAAGLPPSKKVPTVIRASELEDDCSLAA</sequence>
<feature type="domain" description="Transposase putative helix-turn-helix" evidence="10">
    <location>
        <begin position="57"/>
        <end position="98"/>
    </location>
</feature>
<dbReference type="Pfam" id="PF07282">
    <property type="entry name" value="Cas12f1-like_TNB"/>
    <property type="match status" value="1"/>
</dbReference>
<dbReference type="NCBIfam" id="TIGR01766">
    <property type="entry name" value="IS200/IS605 family accessory protein TnpB-like domain"/>
    <property type="match status" value="1"/>
</dbReference>
<keyword evidence="6" id="KW-0233">DNA recombination</keyword>
<evidence type="ECO:0000259" key="10">
    <source>
        <dbReference type="Pfam" id="PF12323"/>
    </source>
</evidence>
<accession>A0AAU2A4C5</accession>
<evidence type="ECO:0000256" key="3">
    <source>
        <dbReference type="ARBA" id="ARBA00022723"/>
    </source>
</evidence>
<dbReference type="GO" id="GO:0003677">
    <property type="term" value="F:DNA binding"/>
    <property type="evidence" value="ECO:0007669"/>
    <property type="project" value="UniProtKB-KW"/>
</dbReference>
<reference evidence="11" key="1">
    <citation type="submission" date="2022-10" db="EMBL/GenBank/DDBJ databases">
        <title>The complete genomes of actinobacterial strains from the NBC collection.</title>
        <authorList>
            <person name="Joergensen T.S."/>
            <person name="Alvarez Arevalo M."/>
            <person name="Sterndorff E.B."/>
            <person name="Faurdal D."/>
            <person name="Vuksanovic O."/>
            <person name="Mourched A.-S."/>
            <person name="Charusanti P."/>
            <person name="Shaw S."/>
            <person name="Blin K."/>
            <person name="Weber T."/>
        </authorList>
    </citation>
    <scope>NUCLEOTIDE SEQUENCE</scope>
    <source>
        <strain evidence="11">NBC_00093</strain>
    </source>
</reference>
<evidence type="ECO:0000256" key="5">
    <source>
        <dbReference type="ARBA" id="ARBA00023125"/>
    </source>
</evidence>
<dbReference type="AlphaFoldDB" id="A0AAU2A4C5"/>
<evidence type="ECO:0000259" key="9">
    <source>
        <dbReference type="Pfam" id="PF07282"/>
    </source>
</evidence>
<keyword evidence="2" id="KW-0815">Transposition</keyword>
<feature type="region of interest" description="Disordered" evidence="7">
    <location>
        <begin position="1"/>
        <end position="20"/>
    </location>
</feature>
<gene>
    <name evidence="11" type="ORF">OHA22_26145</name>
</gene>
<organism evidence="11">
    <name type="scientific">Streptomyces sp. NBC_00093</name>
    <dbReference type="NCBI Taxonomy" id="2975649"/>
    <lineage>
        <taxon>Bacteria</taxon>
        <taxon>Bacillati</taxon>
        <taxon>Actinomycetota</taxon>
        <taxon>Actinomycetes</taxon>
        <taxon>Kitasatosporales</taxon>
        <taxon>Streptomycetaceae</taxon>
        <taxon>Streptomyces</taxon>
    </lineage>
</organism>
<protein>
    <submittedName>
        <fullName evidence="11">Transposase</fullName>
    </submittedName>
</protein>
<dbReference type="GO" id="GO:0032196">
    <property type="term" value="P:transposition"/>
    <property type="evidence" value="ECO:0007669"/>
    <property type="project" value="UniProtKB-KW"/>
</dbReference>
<proteinExistence type="inferred from homology"/>
<evidence type="ECO:0000256" key="4">
    <source>
        <dbReference type="ARBA" id="ARBA00022833"/>
    </source>
</evidence>
<evidence type="ECO:0000256" key="1">
    <source>
        <dbReference type="ARBA" id="ARBA00008761"/>
    </source>
</evidence>
<keyword evidence="4" id="KW-0862">Zinc</keyword>
<dbReference type="GO" id="GO:0006310">
    <property type="term" value="P:DNA recombination"/>
    <property type="evidence" value="ECO:0007669"/>
    <property type="project" value="UniProtKB-KW"/>
</dbReference>
<dbReference type="Pfam" id="PF12323">
    <property type="entry name" value="HTH_OrfB_IS605"/>
    <property type="match status" value="1"/>
</dbReference>
<name>A0AAU2A4C5_9ACTN</name>
<evidence type="ECO:0000256" key="7">
    <source>
        <dbReference type="SAM" id="MobiDB-lite"/>
    </source>
</evidence>
<dbReference type="Pfam" id="PF01385">
    <property type="entry name" value="OrfB_IS605"/>
    <property type="match status" value="1"/>
</dbReference>
<dbReference type="GO" id="GO:0046872">
    <property type="term" value="F:metal ion binding"/>
    <property type="evidence" value="ECO:0007669"/>
    <property type="project" value="UniProtKB-KW"/>
</dbReference>
<dbReference type="InterPro" id="IPR001959">
    <property type="entry name" value="Transposase"/>
</dbReference>
<dbReference type="InterPro" id="IPR021027">
    <property type="entry name" value="Transposase_put_HTH"/>
</dbReference>
<feature type="domain" description="Cas12f1-like TNB" evidence="9">
    <location>
        <begin position="367"/>
        <end position="434"/>
    </location>
</feature>
<dbReference type="InterPro" id="IPR010095">
    <property type="entry name" value="Cas12f1-like_TNB"/>
</dbReference>
<feature type="domain" description="Probable transposase IS891/IS1136/IS1341" evidence="8">
    <location>
        <begin position="245"/>
        <end position="346"/>
    </location>
</feature>
<keyword evidence="5" id="KW-0238">DNA-binding</keyword>
<dbReference type="NCBIfam" id="NF040570">
    <property type="entry name" value="guided_TnpB"/>
    <property type="match status" value="1"/>
</dbReference>
<keyword evidence="3" id="KW-0479">Metal-binding</keyword>